<protein>
    <submittedName>
        <fullName evidence="2">VOC family protein</fullName>
    </submittedName>
</protein>
<evidence type="ECO:0000259" key="1">
    <source>
        <dbReference type="Pfam" id="PF06983"/>
    </source>
</evidence>
<dbReference type="InterPro" id="IPR028973">
    <property type="entry name" value="PhnB-like"/>
</dbReference>
<dbReference type="PIRSF" id="PIRSF021700">
    <property type="entry name" value="3_dmu_93_MTrfase"/>
    <property type="match status" value="1"/>
</dbReference>
<feature type="domain" description="PhnB-like" evidence="1">
    <location>
        <begin position="6"/>
        <end position="125"/>
    </location>
</feature>
<dbReference type="EMBL" id="JAPYYP010000005">
    <property type="protein sequence ID" value="MDA5108022.1"/>
    <property type="molecule type" value="Genomic_DNA"/>
</dbReference>
<comment type="caution">
    <text evidence="2">The sequence shown here is derived from an EMBL/GenBank/DDBJ whole genome shotgun (WGS) entry which is preliminary data.</text>
</comment>
<reference evidence="2" key="1">
    <citation type="submission" date="2022-12" db="EMBL/GenBank/DDBJ databases">
        <title>Draft genome sequence of the thermophilic strain Brevibacillus thermoruber HT42, isolated from Los Humeros, Puebla, Mexico, with biotechnological potential.</title>
        <authorList>
            <person name="Lara Sanchez J."/>
            <person name="Solis Palacios R."/>
            <person name="Bustos Baena A.S."/>
            <person name="Ruz Baez A.E."/>
            <person name="Espinosa Luna G."/>
            <person name="Oliart Ros R.M."/>
        </authorList>
    </citation>
    <scope>NUCLEOTIDE SEQUENCE</scope>
    <source>
        <strain evidence="2">HT42</strain>
    </source>
</reference>
<dbReference type="InterPro" id="IPR009725">
    <property type="entry name" value="3_dmu_93_MTrfase"/>
</dbReference>
<dbReference type="InterPro" id="IPR029068">
    <property type="entry name" value="Glyas_Bleomycin-R_OHBP_Dase"/>
</dbReference>
<sequence>MEHSTQKITTFFMFSGKAEEAMNFYTSLFDQSEITNVVHHEDGKVLHASFTLKGQPFMCIDNPTGVHHAFTPAMSLFVTCESAEEIDRLFEKLSQDGKVLMPLAPSPLSEKFGWVEDKFGVSWQLHLPKH</sequence>
<keyword evidence="3" id="KW-1185">Reference proteome</keyword>
<dbReference type="AlphaFoldDB" id="A0A9X3TNY2"/>
<accession>A0A9X3TNY2</accession>
<dbReference type="Proteomes" id="UP001151071">
    <property type="component" value="Unassembled WGS sequence"/>
</dbReference>
<name>A0A9X3TNY2_9BACL</name>
<dbReference type="RefSeq" id="WP_271139735.1">
    <property type="nucleotide sequence ID" value="NZ_JAPYYP010000005.1"/>
</dbReference>
<dbReference type="Gene3D" id="3.30.720.110">
    <property type="match status" value="1"/>
</dbReference>
<dbReference type="Pfam" id="PF06983">
    <property type="entry name" value="3-dmu-9_3-mt"/>
    <property type="match status" value="1"/>
</dbReference>
<dbReference type="SUPFAM" id="SSF54593">
    <property type="entry name" value="Glyoxalase/Bleomycin resistance protein/Dihydroxybiphenyl dioxygenase"/>
    <property type="match status" value="1"/>
</dbReference>
<proteinExistence type="predicted"/>
<dbReference type="PANTHER" id="PTHR33990">
    <property type="entry name" value="PROTEIN YJDN-RELATED"/>
    <property type="match status" value="1"/>
</dbReference>
<dbReference type="PANTHER" id="PTHR33990:SF4">
    <property type="entry name" value="PHNB-LIKE DOMAIN-CONTAINING PROTEIN"/>
    <property type="match status" value="1"/>
</dbReference>
<dbReference type="CDD" id="cd06588">
    <property type="entry name" value="PhnB_like"/>
    <property type="match status" value="1"/>
</dbReference>
<evidence type="ECO:0000313" key="2">
    <source>
        <dbReference type="EMBL" id="MDA5108022.1"/>
    </source>
</evidence>
<organism evidence="2 3">
    <name type="scientific">Brevibacillus thermoruber</name>
    <dbReference type="NCBI Taxonomy" id="33942"/>
    <lineage>
        <taxon>Bacteria</taxon>
        <taxon>Bacillati</taxon>
        <taxon>Bacillota</taxon>
        <taxon>Bacilli</taxon>
        <taxon>Bacillales</taxon>
        <taxon>Paenibacillaceae</taxon>
        <taxon>Brevibacillus</taxon>
    </lineage>
</organism>
<gene>
    <name evidence="2" type="ORF">O3V59_06605</name>
</gene>
<dbReference type="Gene3D" id="3.30.720.100">
    <property type="match status" value="1"/>
</dbReference>
<evidence type="ECO:0000313" key="3">
    <source>
        <dbReference type="Proteomes" id="UP001151071"/>
    </source>
</evidence>